<feature type="non-terminal residue" evidence="1">
    <location>
        <position position="1"/>
    </location>
</feature>
<proteinExistence type="predicted"/>
<name>E4Z282_OIKDI</name>
<protein>
    <submittedName>
        <fullName evidence="1">Uncharacterized protein</fullName>
    </submittedName>
</protein>
<accession>E4Z282</accession>
<dbReference type="Proteomes" id="UP000011014">
    <property type="component" value="Unassembled WGS sequence"/>
</dbReference>
<evidence type="ECO:0000313" key="1">
    <source>
        <dbReference type="EMBL" id="CBY41810.1"/>
    </source>
</evidence>
<gene>
    <name evidence="1" type="ORF">GSOID_T00023903001</name>
</gene>
<reference evidence="1" key="1">
    <citation type="journal article" date="2010" name="Science">
        <title>Plasticity of animal genome architecture unmasked by rapid evolution of a pelagic tunicate.</title>
        <authorList>
            <person name="Denoeud F."/>
            <person name="Henriet S."/>
            <person name="Mungpakdee S."/>
            <person name="Aury J.M."/>
            <person name="Da Silva C."/>
            <person name="Brinkmann H."/>
            <person name="Mikhaleva J."/>
            <person name="Olsen L.C."/>
            <person name="Jubin C."/>
            <person name="Canestro C."/>
            <person name="Bouquet J.M."/>
            <person name="Danks G."/>
            <person name="Poulain J."/>
            <person name="Campsteijn C."/>
            <person name="Adamski M."/>
            <person name="Cross I."/>
            <person name="Yadetie F."/>
            <person name="Muffato M."/>
            <person name="Louis A."/>
            <person name="Butcher S."/>
            <person name="Tsagkogeorga G."/>
            <person name="Konrad A."/>
            <person name="Singh S."/>
            <person name="Jensen M.F."/>
            <person name="Cong E.H."/>
            <person name="Eikeseth-Otteraa H."/>
            <person name="Noel B."/>
            <person name="Anthouard V."/>
            <person name="Porcel B.M."/>
            <person name="Kachouri-Lafond R."/>
            <person name="Nishino A."/>
            <person name="Ugolini M."/>
            <person name="Chourrout P."/>
            <person name="Nishida H."/>
            <person name="Aasland R."/>
            <person name="Huzurbazar S."/>
            <person name="Westhof E."/>
            <person name="Delsuc F."/>
            <person name="Lehrach H."/>
            <person name="Reinhardt R."/>
            <person name="Weissenbach J."/>
            <person name="Roy S.W."/>
            <person name="Artiguenave F."/>
            <person name="Postlethwait J.H."/>
            <person name="Manak J.R."/>
            <person name="Thompson E.M."/>
            <person name="Jaillon O."/>
            <person name="Du Pasquier L."/>
            <person name="Boudinot P."/>
            <person name="Liberles D.A."/>
            <person name="Volff J.N."/>
            <person name="Philippe H."/>
            <person name="Lenhard B."/>
            <person name="Roest Crollius H."/>
            <person name="Wincker P."/>
            <person name="Chourrout D."/>
        </authorList>
    </citation>
    <scope>NUCLEOTIDE SEQUENCE [LARGE SCALE GENOMIC DNA]</scope>
</reference>
<dbReference type="AlphaFoldDB" id="E4Z282"/>
<dbReference type="EMBL" id="FN656656">
    <property type="protein sequence ID" value="CBY41810.1"/>
    <property type="molecule type" value="Genomic_DNA"/>
</dbReference>
<sequence length="146" mass="17190">YQHNHEFLLHFPSESYAIFEEKLVMISACATDVSVPVCFIESNYYDEHFINKEEIICERGTDQFLGKLHRISIRKLLDFIDNDDQEKKIVRGEELSEFTLPCIDLYDARITQVQEEETDVKGCSKIGRVLRERVGNLWQDKLEIFI</sequence>
<organism evidence="1">
    <name type="scientific">Oikopleura dioica</name>
    <name type="common">Tunicate</name>
    <dbReference type="NCBI Taxonomy" id="34765"/>
    <lineage>
        <taxon>Eukaryota</taxon>
        <taxon>Metazoa</taxon>
        <taxon>Chordata</taxon>
        <taxon>Tunicata</taxon>
        <taxon>Appendicularia</taxon>
        <taxon>Copelata</taxon>
        <taxon>Oikopleuridae</taxon>
        <taxon>Oikopleura</taxon>
    </lineage>
</organism>